<proteinExistence type="predicted"/>
<dbReference type="Proteomes" id="UP000204667">
    <property type="component" value="Segment"/>
</dbReference>
<dbReference type="OrthoDB" id="41589at10239"/>
<evidence type="ECO:0000313" key="1">
    <source>
        <dbReference type="EMBL" id="AKN80669.1"/>
    </source>
</evidence>
<protein>
    <submittedName>
        <fullName evidence="1">Uncharacterized protein</fullName>
    </submittedName>
</protein>
<evidence type="ECO:0000313" key="2">
    <source>
        <dbReference type="Proteomes" id="UP000204667"/>
    </source>
</evidence>
<dbReference type="GeneID" id="26040099"/>
<accession>A0A0M3N071</accession>
<reference evidence="1 2" key="1">
    <citation type="journal article" date="2016" name="Sci. Rep.">
        <title>Genome sequence of Perigonia lusca single nucleopolyhedrovirus: insights into the evolution of a nucleotide metabolism enzyme in the family Baculoviridae.</title>
        <authorList>
            <person name="Ardisson-Araujo D.M."/>
            <person name="Lima R.N."/>
            <person name="Melo F.L."/>
            <person name="Clem R.J."/>
            <person name="Huang N."/>
            <person name="Bao S.N."/>
            <person name="Sosa-Gomez D.R."/>
            <person name="Ribeiro B.M."/>
        </authorList>
    </citation>
    <scope>NUCLEOTIDE SEQUENCE [LARGE SCALE GENOMIC DNA]</scope>
</reference>
<sequence>MATSALCYKGADVKTMVEMVSSSSKKTTKVAVETNLNFVKKIIWTFVTTFYLHNSKIKSLSVRRNETDDAGVLNAVVCLADKMCKTKLKQCLQTIYRQHYLYELTGDSCTEKDAIQMLFMLNECCVVVK</sequence>
<dbReference type="RefSeq" id="YP_009165706.1">
    <property type="nucleotide sequence ID" value="NC_027923.1"/>
</dbReference>
<organism evidence="1 2">
    <name type="scientific">Perigonia lusca single nucleopolyhedrovirus</name>
    <dbReference type="NCBI Taxonomy" id="1675865"/>
    <lineage>
        <taxon>Viruses</taxon>
        <taxon>Viruses incertae sedis</taxon>
        <taxon>Naldaviricetes</taxon>
        <taxon>Lefavirales</taxon>
        <taxon>Baculoviridae</taxon>
        <taxon>Alphabaculovirus</taxon>
        <taxon>Alphabaculovirus peluscae</taxon>
        <taxon>Perigonia lusca nucleopolyhedrovirus</taxon>
    </lineage>
</organism>
<name>A0A0M3N071_9ABAC</name>
<dbReference type="KEGG" id="vg:26040099"/>
<keyword evidence="2" id="KW-1185">Reference proteome</keyword>
<gene>
    <name evidence="1" type="primary">PeluOrf-106</name>
</gene>
<dbReference type="EMBL" id="KM596836">
    <property type="protein sequence ID" value="AKN80669.1"/>
    <property type="molecule type" value="Genomic_DNA"/>
</dbReference>